<sequence>MQTGRSGQDDEQPRLVGDGRGQRKLHSHDAGYLLLKPCLSISQQIKLLGSLFIFSWVNQLQQSGDPRATDNLVAFAIKTRPRDFFDISSTHDHDPCNRQDVEHSTGDNDEVRVKSDVDAQDFEECLMIHPITVFLTTHIFARSTLLNSFVTFLRMTSARSTGTIRIRIKVYSIANLNRIKAVITKVLWVSNNNSLASMLIDDGIKTPPPTFNLMEHDHIDHFTVPNNVEGVVDERQRMTRRAQAPRGINRPRWAPNGTKELMKFNEKGQPVEPPHTVARFSSFLGMLSQEASYFPINIVDWRNFYRALNMDCAWQRIKEQVNGSKPDCITFFTLTHTRKNEEPMDAQLAKIIRNNCVRGFRTGVVWFDVLGIITEKTGICREVEAIRASYEEQRKVANIEIERLRMEENHTDSMVAHNRRVDLELDNMKSEMRVEIMSALKITADGGMVEPNGVDVTQNIGTDDKIGYRPCMVNVTGISK</sequence>
<comment type="caution">
    <text evidence="2">The sequence shown here is derived from an EMBL/GenBank/DDBJ whole genome shotgun (WGS) entry which is preliminary data.</text>
</comment>
<feature type="region of interest" description="Disordered" evidence="1">
    <location>
        <begin position="86"/>
        <end position="108"/>
    </location>
</feature>
<dbReference type="Proteomes" id="UP000327157">
    <property type="component" value="Chromosome 10"/>
</dbReference>
<name>A0A5N5FJF1_9ROSA</name>
<evidence type="ECO:0000313" key="3">
    <source>
        <dbReference type="Proteomes" id="UP000327157"/>
    </source>
</evidence>
<accession>A0A5N5FJF1</accession>
<reference evidence="3" key="2">
    <citation type="submission" date="2019-10" db="EMBL/GenBank/DDBJ databases">
        <title>A de novo genome assembly of a pear dwarfing rootstock.</title>
        <authorList>
            <person name="Wang F."/>
            <person name="Wang J."/>
            <person name="Li S."/>
            <person name="Zhang Y."/>
            <person name="Fang M."/>
            <person name="Ma L."/>
            <person name="Zhao Y."/>
            <person name="Jiang S."/>
        </authorList>
    </citation>
    <scope>NUCLEOTIDE SEQUENCE [LARGE SCALE GENOMIC DNA]</scope>
</reference>
<dbReference type="AlphaFoldDB" id="A0A5N5FJF1"/>
<dbReference type="OrthoDB" id="1913335at2759"/>
<dbReference type="EMBL" id="SMOL01000695">
    <property type="protein sequence ID" value="KAB2603269.1"/>
    <property type="molecule type" value="Genomic_DNA"/>
</dbReference>
<evidence type="ECO:0000256" key="1">
    <source>
        <dbReference type="SAM" id="MobiDB-lite"/>
    </source>
</evidence>
<feature type="region of interest" description="Disordered" evidence="1">
    <location>
        <begin position="1"/>
        <end position="23"/>
    </location>
</feature>
<protein>
    <submittedName>
        <fullName evidence="2">Uncharacterized protein</fullName>
    </submittedName>
</protein>
<evidence type="ECO:0000313" key="2">
    <source>
        <dbReference type="EMBL" id="KAB2603269.1"/>
    </source>
</evidence>
<reference evidence="2 3" key="3">
    <citation type="submission" date="2019-11" db="EMBL/GenBank/DDBJ databases">
        <title>A de novo genome assembly of a pear dwarfing rootstock.</title>
        <authorList>
            <person name="Wang F."/>
            <person name="Wang J."/>
            <person name="Li S."/>
            <person name="Zhang Y."/>
            <person name="Fang M."/>
            <person name="Ma L."/>
            <person name="Zhao Y."/>
            <person name="Jiang S."/>
        </authorList>
    </citation>
    <scope>NUCLEOTIDE SEQUENCE [LARGE SCALE GENOMIC DNA]</scope>
    <source>
        <strain evidence="2">S2</strain>
        <tissue evidence="2">Leaf</tissue>
    </source>
</reference>
<keyword evidence="3" id="KW-1185">Reference proteome</keyword>
<reference evidence="2 3" key="1">
    <citation type="submission" date="2019-09" db="EMBL/GenBank/DDBJ databases">
        <authorList>
            <person name="Ou C."/>
        </authorList>
    </citation>
    <scope>NUCLEOTIDE SEQUENCE [LARGE SCALE GENOMIC DNA]</scope>
    <source>
        <strain evidence="2">S2</strain>
        <tissue evidence="2">Leaf</tissue>
    </source>
</reference>
<proteinExistence type="predicted"/>
<organism evidence="2 3">
    <name type="scientific">Pyrus ussuriensis x Pyrus communis</name>
    <dbReference type="NCBI Taxonomy" id="2448454"/>
    <lineage>
        <taxon>Eukaryota</taxon>
        <taxon>Viridiplantae</taxon>
        <taxon>Streptophyta</taxon>
        <taxon>Embryophyta</taxon>
        <taxon>Tracheophyta</taxon>
        <taxon>Spermatophyta</taxon>
        <taxon>Magnoliopsida</taxon>
        <taxon>eudicotyledons</taxon>
        <taxon>Gunneridae</taxon>
        <taxon>Pentapetalae</taxon>
        <taxon>rosids</taxon>
        <taxon>fabids</taxon>
        <taxon>Rosales</taxon>
        <taxon>Rosaceae</taxon>
        <taxon>Amygdaloideae</taxon>
        <taxon>Maleae</taxon>
        <taxon>Pyrus</taxon>
    </lineage>
</organism>
<gene>
    <name evidence="2" type="ORF">D8674_004274</name>
</gene>